<evidence type="ECO:0000256" key="3">
    <source>
        <dbReference type="ARBA" id="ARBA00022448"/>
    </source>
</evidence>
<evidence type="ECO:0000256" key="1">
    <source>
        <dbReference type="ARBA" id="ARBA00004127"/>
    </source>
</evidence>
<dbReference type="GO" id="GO:0012505">
    <property type="term" value="C:endomembrane system"/>
    <property type="evidence" value="ECO:0007669"/>
    <property type="project" value="UniProtKB-SubCell"/>
</dbReference>
<dbReference type="InterPro" id="IPR011541">
    <property type="entry name" value="Ni/Co_transpt_high_affinity"/>
</dbReference>
<keyword evidence="7 8" id="KW-0472">Membrane</keyword>
<keyword evidence="5 8" id="KW-0812">Transmembrane</keyword>
<feature type="transmembrane region" description="Helical" evidence="8">
    <location>
        <begin position="40"/>
        <end position="62"/>
    </location>
</feature>
<feature type="transmembrane region" description="Helical" evidence="8">
    <location>
        <begin position="255"/>
        <end position="283"/>
    </location>
</feature>
<sequence>MADTNFQTDQGIPEREQPTIKSFKTRAAIYHERVPGLRKIPFRAVAIILLVAASNIVVWVAVGIVLHFHGALIATAILSYTLGLRHALDADHISAIDLMTRRLIAAGQKPVTVGTFFSLGHSTVVTITSIVVASTAAAVSSKFGAFSRVGSIIGSAVSASFLLLLGAMNAYILFKLVQQLRRLARQQQQQDGSNTTALQGTGCLFYLFKKAFAVIDRPWKMYPLGALFGLGFDTSSEIALLGISAVQAAKGTSVWLILIFPVLFTAGMCLLDTIDGALMLSLYTSTELAKDDVAILYYSVVLTGVTVVVAGVIGCVQLLSLVMRVGNLEGGVWDGVKVAGDHYDVIGGAVCGSFVVFGGLGVLIYKPWRRRFDLQRRQRSFVSEAQEEISTNMLADGLVSTRHGTVKAVGNEIESDTVAKGEIDLDKPKQARVNEVERTV</sequence>
<reference evidence="9 10" key="1">
    <citation type="submission" date="2017-03" db="EMBL/GenBank/DDBJ databases">
        <title>Genomes of endolithic fungi from Antarctica.</title>
        <authorList>
            <person name="Coleine C."/>
            <person name="Masonjones S."/>
            <person name="Stajich J.E."/>
        </authorList>
    </citation>
    <scope>NUCLEOTIDE SEQUENCE [LARGE SCALE GENOMIC DNA]</scope>
    <source>
        <strain evidence="9 10">CCFEE 5187</strain>
    </source>
</reference>
<dbReference type="Pfam" id="PF03824">
    <property type="entry name" value="NicO"/>
    <property type="match status" value="1"/>
</dbReference>
<dbReference type="GO" id="GO:0015099">
    <property type="term" value="F:nickel cation transmembrane transporter activity"/>
    <property type="evidence" value="ECO:0007669"/>
    <property type="project" value="UniProtKB-UniRule"/>
</dbReference>
<dbReference type="Proteomes" id="UP000308768">
    <property type="component" value="Unassembled WGS sequence"/>
</dbReference>
<dbReference type="EMBL" id="NAJN01000385">
    <property type="protein sequence ID" value="TKA74103.1"/>
    <property type="molecule type" value="Genomic_DNA"/>
</dbReference>
<dbReference type="PANTHER" id="PTHR31611">
    <property type="entry name" value="HIGH-AFFINITY NICKEL TRANSPORT PROTEIN NIC1"/>
    <property type="match status" value="1"/>
</dbReference>
<evidence type="ECO:0000256" key="7">
    <source>
        <dbReference type="ARBA" id="ARBA00023136"/>
    </source>
</evidence>
<comment type="caution">
    <text evidence="9">The sequence shown here is derived from an EMBL/GenBank/DDBJ whole genome shotgun (WGS) entry which is preliminary data.</text>
</comment>
<evidence type="ECO:0000256" key="5">
    <source>
        <dbReference type="ARBA" id="ARBA00022692"/>
    </source>
</evidence>
<keyword evidence="3 8" id="KW-0813">Transport</keyword>
<feature type="transmembrane region" description="Helical" evidence="8">
    <location>
        <begin position="227"/>
        <end position="249"/>
    </location>
</feature>
<evidence type="ECO:0000256" key="4">
    <source>
        <dbReference type="ARBA" id="ARBA00022596"/>
    </source>
</evidence>
<evidence type="ECO:0000313" key="9">
    <source>
        <dbReference type="EMBL" id="TKA74103.1"/>
    </source>
</evidence>
<evidence type="ECO:0000313" key="10">
    <source>
        <dbReference type="Proteomes" id="UP000308768"/>
    </source>
</evidence>
<accession>A0A4U0XFI3</accession>
<evidence type="ECO:0000256" key="2">
    <source>
        <dbReference type="ARBA" id="ARBA00010892"/>
    </source>
</evidence>
<keyword evidence="6 8" id="KW-1133">Transmembrane helix</keyword>
<organism evidence="9 10">
    <name type="scientific">Cryomyces minteri</name>
    <dbReference type="NCBI Taxonomy" id="331657"/>
    <lineage>
        <taxon>Eukaryota</taxon>
        <taxon>Fungi</taxon>
        <taxon>Dikarya</taxon>
        <taxon>Ascomycota</taxon>
        <taxon>Pezizomycotina</taxon>
        <taxon>Dothideomycetes</taxon>
        <taxon>Dothideomycetes incertae sedis</taxon>
        <taxon>Cryomyces</taxon>
    </lineage>
</organism>
<evidence type="ECO:0000256" key="6">
    <source>
        <dbReference type="ARBA" id="ARBA00022989"/>
    </source>
</evidence>
<feature type="transmembrane region" description="Helical" evidence="8">
    <location>
        <begin position="295"/>
        <end position="325"/>
    </location>
</feature>
<name>A0A4U0XFI3_9PEZI</name>
<feature type="transmembrane region" description="Helical" evidence="8">
    <location>
        <begin position="109"/>
        <end position="132"/>
    </location>
</feature>
<evidence type="ECO:0000256" key="8">
    <source>
        <dbReference type="RuleBase" id="RU362101"/>
    </source>
</evidence>
<proteinExistence type="inferred from homology"/>
<dbReference type="AlphaFoldDB" id="A0A4U0XFI3"/>
<feature type="transmembrane region" description="Helical" evidence="8">
    <location>
        <begin position="68"/>
        <end position="88"/>
    </location>
</feature>
<dbReference type="InterPro" id="IPR004688">
    <property type="entry name" value="Ni/Co_transpt"/>
</dbReference>
<dbReference type="OrthoDB" id="5197598at2759"/>
<protein>
    <recommendedName>
        <fullName evidence="8">Nickel/cobalt efflux system</fullName>
    </recommendedName>
</protein>
<feature type="transmembrane region" description="Helical" evidence="8">
    <location>
        <begin position="152"/>
        <end position="174"/>
    </location>
</feature>
<comment type="subcellular location">
    <subcellularLocation>
        <location evidence="8">Cell membrane</location>
        <topology evidence="8">Multi-pass membrane protein</topology>
    </subcellularLocation>
    <subcellularLocation>
        <location evidence="1">Endomembrane system</location>
        <topology evidence="1">Multi-pass membrane protein</topology>
    </subcellularLocation>
</comment>
<dbReference type="STRING" id="331657.A0A4U0XFI3"/>
<gene>
    <name evidence="9" type="ORF">B0A49_03971</name>
</gene>
<comment type="similarity">
    <text evidence="2 8">Belongs to the NiCoT transporter (TC 2.A.52) family.</text>
</comment>
<dbReference type="PANTHER" id="PTHR31611:SF0">
    <property type="entry name" value="HIGH-AFFINITY NICKEL TRANSPORT PROTEIN NIC1"/>
    <property type="match status" value="1"/>
</dbReference>
<keyword evidence="4" id="KW-0533">Nickel</keyword>
<feature type="transmembrane region" description="Helical" evidence="8">
    <location>
        <begin position="345"/>
        <end position="365"/>
    </location>
</feature>
<dbReference type="GO" id="GO:0005886">
    <property type="term" value="C:plasma membrane"/>
    <property type="evidence" value="ECO:0007669"/>
    <property type="project" value="UniProtKB-SubCell"/>
</dbReference>
<keyword evidence="10" id="KW-1185">Reference proteome</keyword>